<reference evidence="2" key="1">
    <citation type="submission" date="2021-01" db="EMBL/GenBank/DDBJ databases">
        <authorList>
            <person name="Corre E."/>
            <person name="Pelletier E."/>
            <person name="Niang G."/>
            <person name="Scheremetjew M."/>
            <person name="Finn R."/>
            <person name="Kale V."/>
            <person name="Holt S."/>
            <person name="Cochrane G."/>
            <person name="Meng A."/>
            <person name="Brown T."/>
            <person name="Cohen L."/>
        </authorList>
    </citation>
    <scope>NUCLEOTIDE SEQUENCE</scope>
    <source>
        <strain evidence="2">CCMP644</strain>
    </source>
</reference>
<dbReference type="InterPro" id="IPR000182">
    <property type="entry name" value="GNAT_dom"/>
</dbReference>
<proteinExistence type="predicted"/>
<dbReference type="Gene3D" id="3.40.630.30">
    <property type="match status" value="1"/>
</dbReference>
<organism evidence="2">
    <name type="scientific">Hemiselmis andersenii</name>
    <name type="common">Cryptophyte alga</name>
    <dbReference type="NCBI Taxonomy" id="464988"/>
    <lineage>
        <taxon>Eukaryota</taxon>
        <taxon>Cryptophyceae</taxon>
        <taxon>Cryptomonadales</taxon>
        <taxon>Hemiselmidaceae</taxon>
        <taxon>Hemiselmis</taxon>
    </lineage>
</organism>
<sequence>MGKKDGEGAKRAISASQLQEIPEDLISRAAEMIAEEFVDGPAHVEIFRGERDWRKKAMANLFERNIRMHLGTGAIKCYLIPGEGDMEGRMDIGCFFVVERKDTFPTALAKYWAMLRVGLWVVPFQVGFGVLSRLLTFLDWEEERYKRLGPNSTCMLQRMIVAKRLRRTGVGTACVSAALEEVGGQCILSTQTESALAFWEHMGFQVAERAVYEAGSGDGGEKGQFNYENVILTRSSAGS</sequence>
<accession>A0A6U4U890</accession>
<dbReference type="Pfam" id="PF00583">
    <property type="entry name" value="Acetyltransf_1"/>
    <property type="match status" value="1"/>
</dbReference>
<dbReference type="SUPFAM" id="SSF55729">
    <property type="entry name" value="Acyl-CoA N-acyltransferases (Nat)"/>
    <property type="match status" value="1"/>
</dbReference>
<protein>
    <recommendedName>
        <fullName evidence="1">N-acetyltransferase domain-containing protein</fullName>
    </recommendedName>
</protein>
<dbReference type="EMBL" id="HBFX01013907">
    <property type="protein sequence ID" value="CAD8953821.1"/>
    <property type="molecule type" value="Transcribed_RNA"/>
</dbReference>
<evidence type="ECO:0000313" key="2">
    <source>
        <dbReference type="EMBL" id="CAD8953821.1"/>
    </source>
</evidence>
<evidence type="ECO:0000259" key="1">
    <source>
        <dbReference type="Pfam" id="PF00583"/>
    </source>
</evidence>
<feature type="domain" description="N-acetyltransferase" evidence="1">
    <location>
        <begin position="141"/>
        <end position="204"/>
    </location>
</feature>
<dbReference type="AlphaFoldDB" id="A0A6U4U890"/>
<gene>
    <name evidence="2" type="ORF">HAND00432_LOCUS8358</name>
</gene>
<dbReference type="InterPro" id="IPR016181">
    <property type="entry name" value="Acyl_CoA_acyltransferase"/>
</dbReference>
<name>A0A6U4U890_HEMAN</name>
<dbReference type="GO" id="GO:0016747">
    <property type="term" value="F:acyltransferase activity, transferring groups other than amino-acyl groups"/>
    <property type="evidence" value="ECO:0007669"/>
    <property type="project" value="InterPro"/>
</dbReference>